<protein>
    <submittedName>
        <fullName evidence="1">Uncharacterized protein</fullName>
    </submittedName>
</protein>
<proteinExistence type="predicted"/>
<name>A5I3K4_CLOBH</name>
<dbReference type="HOGENOM" id="CLU_1701209_0_0_9"/>
<sequence length="173" mass="21090">MKIISWNCNSAFRKKYKDLQGLNSDIWINKINNFNINQHYKIEYSIFNQNDFYSPCSEQRIIIYNFNDIANKISLFDFAINCLYIEYKLEEKYLFKDYTWENRKTLYKLQEISSHQFYETYCSYKAGLIKKPSVEIIENKIIKAYQLYKDWDYISQIAETNNKYYAFSWEITA</sequence>
<accession>A7G507</accession>
<dbReference type="Proteomes" id="UP000001986">
    <property type="component" value="Chromosome"/>
</dbReference>
<reference evidence="1 2" key="1">
    <citation type="journal article" date="2007" name="Genome Res.">
        <title>Genome sequence of a proteolytic (Group I) Clostridium botulinum strain Hall A and comparative analysis of the clostridial genomes.</title>
        <authorList>
            <person name="Sebaihia M."/>
            <person name="Peck M.W."/>
            <person name="Minton N.P."/>
            <person name="Thomson N.R."/>
            <person name="Holden M.T.G."/>
            <person name="Mitchell W.J."/>
            <person name="Carter A.T."/>
            <person name="Bentley S.D."/>
            <person name="Mason D.R."/>
            <person name="Crossman L."/>
            <person name="Paul C.J."/>
            <person name="Ivens A."/>
            <person name="Wells-Bennik M.H.J."/>
            <person name="Davis I.J."/>
            <person name="Cerdeno-Tarraga A.M."/>
            <person name="Churcher C."/>
            <person name="Quail M.A."/>
            <person name="Chillingworth T."/>
            <person name="Feltwell T."/>
            <person name="Fraser A."/>
            <person name="Goodhead I."/>
            <person name="Hance Z."/>
            <person name="Jagels K."/>
            <person name="Larke N."/>
            <person name="Maddison M."/>
            <person name="Moule S."/>
            <person name="Mungall K."/>
            <person name="Norbertczak H."/>
            <person name="Rabbinowitsch E."/>
            <person name="Sanders M."/>
            <person name="Simmonds M."/>
            <person name="White B."/>
            <person name="Whithead S."/>
            <person name="Parkhill J."/>
        </authorList>
    </citation>
    <scope>NUCLEOTIDE SEQUENCE [LARGE SCALE GENOMIC DNA]</scope>
    <source>
        <strain evidence="2">Hall / ATCC 3502 / NCTC 13319 / Type A [Sanger]</strain>
    </source>
</reference>
<dbReference type="AlphaFoldDB" id="A5I3K4"/>
<dbReference type="KEGG" id="cbh:CLC_2025"/>
<dbReference type="GeneID" id="5187301"/>
<dbReference type="PATRIC" id="fig|413999.7.peg.2050"/>
<gene>
    <name evidence="1" type="ordered locus">CBO2083</name>
</gene>
<accession>A5I3K4</accession>
<evidence type="ECO:0000313" key="1">
    <source>
        <dbReference type="EMBL" id="CAL83623.1"/>
    </source>
</evidence>
<dbReference type="RefSeq" id="WP_011986596.1">
    <property type="nucleotide sequence ID" value="NC_009698.1"/>
</dbReference>
<organism evidence="1 2">
    <name type="scientific">Clostridium botulinum (strain Hall / ATCC 3502 / NCTC 13319 / Type A)</name>
    <dbReference type="NCBI Taxonomy" id="441771"/>
    <lineage>
        <taxon>Bacteria</taxon>
        <taxon>Bacillati</taxon>
        <taxon>Bacillota</taxon>
        <taxon>Clostridia</taxon>
        <taxon>Eubacteriales</taxon>
        <taxon>Clostridiaceae</taxon>
        <taxon>Clostridium</taxon>
    </lineage>
</organism>
<evidence type="ECO:0000313" key="2">
    <source>
        <dbReference type="Proteomes" id="UP000001986"/>
    </source>
</evidence>
<keyword evidence="2" id="KW-1185">Reference proteome</keyword>
<dbReference type="EMBL" id="AM412317">
    <property type="protein sequence ID" value="CAL83623.1"/>
    <property type="molecule type" value="Genomic_DNA"/>
</dbReference>
<dbReference type="KEGG" id="cbo:CBO2083"/>